<accession>A0A3A3FIU3</accession>
<proteinExistence type="predicted"/>
<dbReference type="InterPro" id="IPR026928">
    <property type="entry name" value="FAX/IsoI-like"/>
</dbReference>
<dbReference type="Pfam" id="PF17171">
    <property type="entry name" value="GST_C_6"/>
    <property type="match status" value="1"/>
</dbReference>
<dbReference type="SUPFAM" id="SSF52833">
    <property type="entry name" value="Thioredoxin-like"/>
    <property type="match status" value="1"/>
</dbReference>
<dbReference type="InterPro" id="IPR036249">
    <property type="entry name" value="Thioredoxin-like_sf"/>
</dbReference>
<dbReference type="PANTHER" id="PTHR12289">
    <property type="entry name" value="METAXIN RELATED"/>
    <property type="match status" value="1"/>
</dbReference>
<evidence type="ECO:0000259" key="1">
    <source>
        <dbReference type="Pfam" id="PF17171"/>
    </source>
</evidence>
<dbReference type="RefSeq" id="WP_119770325.1">
    <property type="nucleotide sequence ID" value="NZ_QYUO01000002.1"/>
</dbReference>
<dbReference type="SUPFAM" id="SSF47616">
    <property type="entry name" value="GST C-terminal domain-like"/>
    <property type="match status" value="1"/>
</dbReference>
<evidence type="ECO:0000259" key="2">
    <source>
        <dbReference type="Pfam" id="PF17172"/>
    </source>
</evidence>
<keyword evidence="3" id="KW-0808">Transferase</keyword>
<dbReference type="CDD" id="cd03193">
    <property type="entry name" value="GST_C_Metaxin"/>
    <property type="match status" value="1"/>
</dbReference>
<gene>
    <name evidence="3" type="ORF">D3871_17115</name>
</gene>
<dbReference type="InterPro" id="IPR040079">
    <property type="entry name" value="Glutathione_S-Trfase"/>
</dbReference>
<organism evidence="3 4">
    <name type="scientific">Noviherbaspirillum saxi</name>
    <dbReference type="NCBI Taxonomy" id="2320863"/>
    <lineage>
        <taxon>Bacteria</taxon>
        <taxon>Pseudomonadati</taxon>
        <taxon>Pseudomonadota</taxon>
        <taxon>Betaproteobacteria</taxon>
        <taxon>Burkholderiales</taxon>
        <taxon>Oxalobacteraceae</taxon>
        <taxon>Noviherbaspirillum</taxon>
    </lineage>
</organism>
<dbReference type="SFLD" id="SFLDS00019">
    <property type="entry name" value="Glutathione_Transferase_(cytos"/>
    <property type="match status" value="1"/>
</dbReference>
<comment type="caution">
    <text evidence="3">The sequence shown here is derived from an EMBL/GenBank/DDBJ whole genome shotgun (WGS) entry which is preliminary data.</text>
</comment>
<evidence type="ECO:0000313" key="3">
    <source>
        <dbReference type="EMBL" id="RJF95174.1"/>
    </source>
</evidence>
<keyword evidence="4" id="KW-1185">Reference proteome</keyword>
<dbReference type="SFLD" id="SFLDG01200">
    <property type="entry name" value="SUF1.1"/>
    <property type="match status" value="1"/>
</dbReference>
<evidence type="ECO:0000313" key="4">
    <source>
        <dbReference type="Proteomes" id="UP000265955"/>
    </source>
</evidence>
<reference evidence="4" key="1">
    <citation type="submission" date="2018-09" db="EMBL/GenBank/DDBJ databases">
        <authorList>
            <person name="Zhu H."/>
        </authorList>
    </citation>
    <scope>NUCLEOTIDE SEQUENCE [LARGE SCALE GENOMIC DNA]</scope>
    <source>
        <strain evidence="4">K1R23-30</strain>
    </source>
</reference>
<dbReference type="AlphaFoldDB" id="A0A3A3FIU3"/>
<dbReference type="Proteomes" id="UP000265955">
    <property type="component" value="Unassembled WGS sequence"/>
</dbReference>
<feature type="domain" description="Thioredoxin-like fold" evidence="2">
    <location>
        <begin position="18"/>
        <end position="114"/>
    </location>
</feature>
<dbReference type="InterPro" id="IPR036282">
    <property type="entry name" value="Glutathione-S-Trfase_C_sf"/>
</dbReference>
<dbReference type="CDD" id="cd03080">
    <property type="entry name" value="GST_N_Metaxin_like"/>
    <property type="match status" value="1"/>
</dbReference>
<name>A0A3A3FIU3_9BURK</name>
<dbReference type="InterPro" id="IPR033468">
    <property type="entry name" value="Metaxin_GST"/>
</dbReference>
<dbReference type="SFLD" id="SFLDG01180">
    <property type="entry name" value="SUF1"/>
    <property type="match status" value="1"/>
</dbReference>
<dbReference type="Gene3D" id="1.20.1050.10">
    <property type="match status" value="1"/>
</dbReference>
<dbReference type="EMBL" id="QYUO01000002">
    <property type="protein sequence ID" value="RJF95174.1"/>
    <property type="molecule type" value="Genomic_DNA"/>
</dbReference>
<dbReference type="InterPro" id="IPR050931">
    <property type="entry name" value="Mito_Protein_Transport_Metaxin"/>
</dbReference>
<dbReference type="OrthoDB" id="9810080at2"/>
<dbReference type="PANTHER" id="PTHR12289:SF41">
    <property type="entry name" value="FAILED AXON CONNECTIONS-RELATED"/>
    <property type="match status" value="1"/>
</dbReference>
<dbReference type="Pfam" id="PF17172">
    <property type="entry name" value="GST_N_4"/>
    <property type="match status" value="1"/>
</dbReference>
<sequence length="232" mass="25987">MIKLHGFGPAFGLPDASPFVTKTEMLLKLSGRPYATVVGRLGKAPKGKLPFIEDDGVVVADSTLIRWHLESRYQIDFDEGLSPVERGNAWALEKLMEDNLYWIALRWRWLDDTNFARGPAVFFQRIPGPLRALIETYARRRVRQALHAHGMGRHSDSEQLAIAAKGIDAIAATLGDKSYLMGEKPCGADATLFAFATSMLCPHFESPLRDSAERHANLIVYVNRMRDVFYPA</sequence>
<dbReference type="GO" id="GO:0016740">
    <property type="term" value="F:transferase activity"/>
    <property type="evidence" value="ECO:0007669"/>
    <property type="project" value="UniProtKB-KW"/>
</dbReference>
<feature type="domain" description="Metaxin glutathione S-transferase" evidence="1">
    <location>
        <begin position="165"/>
        <end position="225"/>
    </location>
</feature>
<protein>
    <submittedName>
        <fullName evidence="3">Glutathione S-transferase family protein</fullName>
    </submittedName>
</protein>
<dbReference type="InterPro" id="IPR012336">
    <property type="entry name" value="Thioredoxin-like_fold"/>
</dbReference>
<dbReference type="Gene3D" id="3.40.30.10">
    <property type="entry name" value="Glutaredoxin"/>
    <property type="match status" value="1"/>
</dbReference>